<gene>
    <name evidence="1" type="ORF">KIW84_023097</name>
</gene>
<reference evidence="1 2" key="1">
    <citation type="journal article" date="2022" name="Nat. Genet.">
        <title>Improved pea reference genome and pan-genome highlight genomic features and evolutionary characteristics.</title>
        <authorList>
            <person name="Yang T."/>
            <person name="Liu R."/>
            <person name="Luo Y."/>
            <person name="Hu S."/>
            <person name="Wang D."/>
            <person name="Wang C."/>
            <person name="Pandey M.K."/>
            <person name="Ge S."/>
            <person name="Xu Q."/>
            <person name="Li N."/>
            <person name="Li G."/>
            <person name="Huang Y."/>
            <person name="Saxena R.K."/>
            <person name="Ji Y."/>
            <person name="Li M."/>
            <person name="Yan X."/>
            <person name="He Y."/>
            <person name="Liu Y."/>
            <person name="Wang X."/>
            <person name="Xiang C."/>
            <person name="Varshney R.K."/>
            <person name="Ding H."/>
            <person name="Gao S."/>
            <person name="Zong X."/>
        </authorList>
    </citation>
    <scope>NUCLEOTIDE SEQUENCE [LARGE SCALE GENOMIC DNA]</scope>
    <source>
        <strain evidence="1 2">cv. Zhongwan 6</strain>
    </source>
</reference>
<dbReference type="Proteomes" id="UP001058974">
    <property type="component" value="Chromosome 2"/>
</dbReference>
<evidence type="ECO:0000313" key="1">
    <source>
        <dbReference type="EMBL" id="KAI5436841.1"/>
    </source>
</evidence>
<dbReference type="EMBL" id="JAMSHJ010000002">
    <property type="protein sequence ID" value="KAI5436841.1"/>
    <property type="molecule type" value="Genomic_DNA"/>
</dbReference>
<dbReference type="Gramene" id="Psat02G0309700-T1">
    <property type="protein sequence ID" value="KAI5436841.1"/>
    <property type="gene ID" value="KIW84_023097"/>
</dbReference>
<proteinExistence type="predicted"/>
<evidence type="ECO:0008006" key="3">
    <source>
        <dbReference type="Google" id="ProtNLM"/>
    </source>
</evidence>
<protein>
    <recommendedName>
        <fullName evidence="3">Cysteine-rich receptor-like protein kinase</fullName>
    </recommendedName>
</protein>
<comment type="caution">
    <text evidence="1">The sequence shown here is derived from an EMBL/GenBank/DDBJ whole genome shotgun (WGS) entry which is preliminary data.</text>
</comment>
<name>A0A9D4YC41_PEA</name>
<accession>A0A9D4YC41</accession>
<evidence type="ECO:0000313" key="2">
    <source>
        <dbReference type="Proteomes" id="UP001058974"/>
    </source>
</evidence>
<organism evidence="1 2">
    <name type="scientific">Pisum sativum</name>
    <name type="common">Garden pea</name>
    <name type="synonym">Lathyrus oleraceus</name>
    <dbReference type="NCBI Taxonomy" id="3888"/>
    <lineage>
        <taxon>Eukaryota</taxon>
        <taxon>Viridiplantae</taxon>
        <taxon>Streptophyta</taxon>
        <taxon>Embryophyta</taxon>
        <taxon>Tracheophyta</taxon>
        <taxon>Spermatophyta</taxon>
        <taxon>Magnoliopsida</taxon>
        <taxon>eudicotyledons</taxon>
        <taxon>Gunneridae</taxon>
        <taxon>Pentapetalae</taxon>
        <taxon>rosids</taxon>
        <taxon>fabids</taxon>
        <taxon>Fabales</taxon>
        <taxon>Fabaceae</taxon>
        <taxon>Papilionoideae</taxon>
        <taxon>50 kb inversion clade</taxon>
        <taxon>NPAAA clade</taxon>
        <taxon>Hologalegina</taxon>
        <taxon>IRL clade</taxon>
        <taxon>Fabeae</taxon>
        <taxon>Lathyrus</taxon>
    </lineage>
</organism>
<dbReference type="AlphaFoldDB" id="A0A9D4YC41"/>
<dbReference type="PANTHER" id="PTHR33710">
    <property type="entry name" value="BNAC02G09200D PROTEIN"/>
    <property type="match status" value="1"/>
</dbReference>
<keyword evidence="2" id="KW-1185">Reference proteome</keyword>
<dbReference type="PANTHER" id="PTHR33710:SF64">
    <property type="entry name" value="ENDONUCLEASE_EXONUCLEASE_PHOSPHATASE DOMAIN-CONTAINING PROTEIN"/>
    <property type="match status" value="1"/>
</dbReference>
<sequence length="117" mass="13579">MDLVDLPLYGGKFTQHKYVGCREISDHSPIWLKGSVRNWGPKPFKFFNAWVDHKEFLPFVSKSWGSMSFKGSVAYILKEKLKNLKNLLKQLNLEVFDTIDLKVREAVSNLYDLDIKA</sequence>